<comment type="caution">
    <text evidence="5">The sequence shown here is derived from an EMBL/GenBank/DDBJ whole genome shotgun (WGS) entry which is preliminary data.</text>
</comment>
<organism evidence="5 6">
    <name type="scientific">Eikenella corrodens</name>
    <dbReference type="NCBI Taxonomy" id="539"/>
    <lineage>
        <taxon>Bacteria</taxon>
        <taxon>Pseudomonadati</taxon>
        <taxon>Pseudomonadota</taxon>
        <taxon>Betaproteobacteria</taxon>
        <taxon>Neisseriales</taxon>
        <taxon>Neisseriaceae</taxon>
        <taxon>Eikenella</taxon>
    </lineage>
</organism>
<keyword evidence="3" id="KW-1133">Transmembrane helix</keyword>
<evidence type="ECO:0000256" key="3">
    <source>
        <dbReference type="ARBA" id="ARBA00022989"/>
    </source>
</evidence>
<sequence length="325" mass="34254">MTALQRFSRFIGNTFALWAALFAMAGFLAPYLFTSFIAPYIPWLLGIIMFGMGLTLAPSDFKILGQHPKAVLIGVVAQFVIMPTTAYLLSRALNLPPEVAIGVVLVGACPGGTASNVMTYLARGNVALSVAVTSISTLLAPLLTPAVFFLFANQWIDVSATTMLVSILQMVLLPIVLGVVAHTLFRKQTAAAIDVLPLISVLAIVLIIGAVVAGSRAQIIETGLLIFGVVVLHNAIGYALGFLAAKLFGLPYDAQKTLAIEVGMQNSGLGAALAKAHFAMMPLVAVPSAIFSVWHNISGSLLASYWATKAEKQAQTAQKENTAAK</sequence>
<dbReference type="InterPro" id="IPR004710">
    <property type="entry name" value="Bilac:Na_transpt"/>
</dbReference>
<name>A0A1A9REG3_EIKCO</name>
<evidence type="ECO:0000313" key="6">
    <source>
        <dbReference type="Proteomes" id="UP000078003"/>
    </source>
</evidence>
<evidence type="ECO:0000256" key="2">
    <source>
        <dbReference type="ARBA" id="ARBA00022692"/>
    </source>
</evidence>
<dbReference type="AlphaFoldDB" id="A0A1A9REG3"/>
<dbReference type="PANTHER" id="PTHR10361">
    <property type="entry name" value="SODIUM-BILE ACID COTRANSPORTER"/>
    <property type="match status" value="1"/>
</dbReference>
<protein>
    <submittedName>
        <fullName evidence="5">Sodium transporter</fullName>
    </submittedName>
</protein>
<evidence type="ECO:0000313" key="5">
    <source>
        <dbReference type="EMBL" id="OAM16578.1"/>
    </source>
</evidence>
<dbReference type="Pfam" id="PF01758">
    <property type="entry name" value="SBF"/>
    <property type="match status" value="1"/>
</dbReference>
<comment type="subcellular location">
    <subcellularLocation>
        <location evidence="1">Membrane</location>
        <topology evidence="1">Multi-pass membrane protein</topology>
    </subcellularLocation>
</comment>
<proteinExistence type="predicted"/>
<dbReference type="InterPro" id="IPR038770">
    <property type="entry name" value="Na+/solute_symporter_sf"/>
</dbReference>
<dbReference type="PANTHER" id="PTHR10361:SF28">
    <property type="entry name" value="P3 PROTEIN-RELATED"/>
    <property type="match status" value="1"/>
</dbReference>
<dbReference type="InterPro" id="IPR002657">
    <property type="entry name" value="BilAc:Na_symport/Acr3"/>
</dbReference>
<dbReference type="Gene3D" id="1.20.1530.20">
    <property type="match status" value="1"/>
</dbReference>
<keyword evidence="4" id="KW-0472">Membrane</keyword>
<gene>
    <name evidence="5" type="ORF">A7P85_06110</name>
</gene>
<reference evidence="6" key="1">
    <citation type="submission" date="2016-05" db="EMBL/GenBank/DDBJ databases">
        <title>Draft genome of Corynebacterium afermentans subsp. afermentans LCDC 88199T.</title>
        <authorList>
            <person name="Bernier A.-M."/>
            <person name="Bernard K."/>
        </authorList>
    </citation>
    <scope>NUCLEOTIDE SEQUENCE [LARGE SCALE GENOMIC DNA]</scope>
    <source>
        <strain evidence="6">NML01-0328</strain>
    </source>
</reference>
<keyword evidence="2" id="KW-0812">Transmembrane</keyword>
<accession>A0A1A9REG3</accession>
<dbReference type="RefSeq" id="WP_064104429.1">
    <property type="nucleotide sequence ID" value="NZ_LXSF01000005.1"/>
</dbReference>
<dbReference type="EMBL" id="LXSF01000005">
    <property type="protein sequence ID" value="OAM16578.1"/>
    <property type="molecule type" value="Genomic_DNA"/>
</dbReference>
<evidence type="ECO:0000256" key="4">
    <source>
        <dbReference type="ARBA" id="ARBA00023136"/>
    </source>
</evidence>
<dbReference type="GO" id="GO:0016020">
    <property type="term" value="C:membrane"/>
    <property type="evidence" value="ECO:0007669"/>
    <property type="project" value="UniProtKB-SubCell"/>
</dbReference>
<evidence type="ECO:0000256" key="1">
    <source>
        <dbReference type="ARBA" id="ARBA00004141"/>
    </source>
</evidence>
<dbReference type="Proteomes" id="UP000078003">
    <property type="component" value="Unassembled WGS sequence"/>
</dbReference>